<feature type="domain" description="NADP-dependent oxidoreductase" evidence="1">
    <location>
        <begin position="16"/>
        <end position="289"/>
    </location>
</feature>
<organism evidence="3 4">
    <name type="scientific">Alicyclobacillus hesperidum</name>
    <dbReference type="NCBI Taxonomy" id="89784"/>
    <lineage>
        <taxon>Bacteria</taxon>
        <taxon>Bacillati</taxon>
        <taxon>Bacillota</taxon>
        <taxon>Bacilli</taxon>
        <taxon>Bacillales</taxon>
        <taxon>Alicyclobacillaceae</taxon>
        <taxon>Alicyclobacillus</taxon>
    </lineage>
</organism>
<dbReference type="SUPFAM" id="SSF51430">
    <property type="entry name" value="NAD(P)-linked oxidoreductase"/>
    <property type="match status" value="1"/>
</dbReference>
<dbReference type="InterPro" id="IPR020471">
    <property type="entry name" value="AKR"/>
</dbReference>
<dbReference type="STRING" id="89784.SAMN04489725_11084"/>
<dbReference type="RefSeq" id="WP_006445389.1">
    <property type="nucleotide sequence ID" value="NZ_BSRA01000015.1"/>
</dbReference>
<reference evidence="4" key="2">
    <citation type="submission" date="2016-10" db="EMBL/GenBank/DDBJ databases">
        <authorList>
            <person name="Varghese N."/>
        </authorList>
    </citation>
    <scope>NUCLEOTIDE SEQUENCE [LARGE SCALE GENOMIC DNA]</scope>
    <source>
        <strain evidence="4">DSM 12489</strain>
    </source>
</reference>
<dbReference type="InterPro" id="IPR053135">
    <property type="entry name" value="AKR2_Oxidoreductase"/>
</dbReference>
<dbReference type="InterPro" id="IPR023210">
    <property type="entry name" value="NADP_OxRdtase_dom"/>
</dbReference>
<dbReference type="AlphaFoldDB" id="A0A1H2VBX2"/>
<proteinExistence type="predicted"/>
<dbReference type="Pfam" id="PF00248">
    <property type="entry name" value="Aldo_ket_red"/>
    <property type="match status" value="1"/>
</dbReference>
<gene>
    <name evidence="2" type="primary">yqkF</name>
    <name evidence="2" type="ORF">Heshes_23450</name>
    <name evidence="3" type="ORF">SAMN04489725_11084</name>
</gene>
<evidence type="ECO:0000313" key="3">
    <source>
        <dbReference type="EMBL" id="SDW65793.1"/>
    </source>
</evidence>
<dbReference type="Proteomes" id="UP000182589">
    <property type="component" value="Unassembled WGS sequence"/>
</dbReference>
<dbReference type="EMBL" id="FNOJ01000010">
    <property type="protein sequence ID" value="SDW65793.1"/>
    <property type="molecule type" value="Genomic_DNA"/>
</dbReference>
<dbReference type="PANTHER" id="PTHR43312:SF1">
    <property type="entry name" value="NADP-DEPENDENT OXIDOREDUCTASE DOMAIN-CONTAINING PROTEIN"/>
    <property type="match status" value="1"/>
</dbReference>
<accession>A0A1H2VBX2</accession>
<evidence type="ECO:0000313" key="4">
    <source>
        <dbReference type="Proteomes" id="UP000182589"/>
    </source>
</evidence>
<sequence length="302" mass="33446">MKTRELGKSGIQISAVGLGCMSLPPDPSVSLPMLRQAFEAGITFFDTADLYGQGRNEELVGQAFAGMRSEVVIATKVGNRFEPGKPGWQWDPSPAYIEQAIAASLRRLRTDYIDLYQLHGGTMDDPFDEIVDVLERLKEKGWIRAYGISSIRPNVIQRYLQGANIDSIMMQYSLLDRRPEEWFAEIRSYDVSVIARGPVARGWLTGRKEVNDDDTYLEWSAADLTRAIALLQKAAPERTPGQAALAFSLHPEVVACAIPGASSPDQLSENVEAGKLSGLTDDALRELKQAFPAAQYKEHRPF</sequence>
<dbReference type="GO" id="GO:0016491">
    <property type="term" value="F:oxidoreductase activity"/>
    <property type="evidence" value="ECO:0007669"/>
    <property type="project" value="InterPro"/>
</dbReference>
<dbReference type="Gene3D" id="3.20.20.100">
    <property type="entry name" value="NADP-dependent oxidoreductase domain"/>
    <property type="match status" value="1"/>
</dbReference>
<protein>
    <submittedName>
        <fullName evidence="2">Oxidoreductase YqkF</fullName>
    </submittedName>
    <submittedName>
        <fullName evidence="3">Predicted oxidoreductase</fullName>
    </submittedName>
</protein>
<keyword evidence="4" id="KW-1185">Reference proteome</keyword>
<dbReference type="InterPro" id="IPR036812">
    <property type="entry name" value="NAD(P)_OxRdtase_dom_sf"/>
</dbReference>
<reference evidence="2" key="3">
    <citation type="submission" date="2023-02" db="EMBL/GenBank/DDBJ databases">
        <title>Proposal of a novel subspecies: Alicyclobacillus hesperidum subspecies aegle.</title>
        <authorList>
            <person name="Goto K."/>
            <person name="Fujii T."/>
            <person name="Yasui K."/>
            <person name="Mochida K."/>
            <person name="Kato-Tanaka Y."/>
            <person name="Morohoshi S."/>
            <person name="An S.Y."/>
            <person name="Kasai H."/>
            <person name="Yokota A."/>
        </authorList>
    </citation>
    <scope>NUCLEOTIDE SEQUENCE</scope>
    <source>
        <strain evidence="2">DSM 12766</strain>
    </source>
</reference>
<dbReference type="PANTHER" id="PTHR43312">
    <property type="entry name" value="D-THREO-ALDOSE 1-DEHYDROGENASE"/>
    <property type="match status" value="1"/>
</dbReference>
<evidence type="ECO:0000313" key="2">
    <source>
        <dbReference type="EMBL" id="GLV14661.1"/>
    </source>
</evidence>
<dbReference type="PROSITE" id="PS51257">
    <property type="entry name" value="PROKAR_LIPOPROTEIN"/>
    <property type="match status" value="1"/>
</dbReference>
<reference evidence="3" key="1">
    <citation type="submission" date="2016-10" db="EMBL/GenBank/DDBJ databases">
        <authorList>
            <person name="de Groot N.N."/>
        </authorList>
    </citation>
    <scope>NUCLEOTIDE SEQUENCE [LARGE SCALE GENOMIC DNA]</scope>
    <source>
        <strain evidence="3">DSM 12489</strain>
    </source>
</reference>
<dbReference type="Proteomes" id="UP001157137">
    <property type="component" value="Unassembled WGS sequence"/>
</dbReference>
<dbReference type="CDD" id="cd19086">
    <property type="entry name" value="AKR_AKR11C1"/>
    <property type="match status" value="1"/>
</dbReference>
<name>A0A1H2VBX2_9BACL</name>
<dbReference type="EMBL" id="BSRA01000015">
    <property type="protein sequence ID" value="GLV14661.1"/>
    <property type="molecule type" value="Genomic_DNA"/>
</dbReference>
<evidence type="ECO:0000259" key="1">
    <source>
        <dbReference type="Pfam" id="PF00248"/>
    </source>
</evidence>
<dbReference type="PRINTS" id="PR00069">
    <property type="entry name" value="ALDKETRDTASE"/>
</dbReference>